<dbReference type="Proteomes" id="UP000620104">
    <property type="component" value="Unassembled WGS sequence"/>
</dbReference>
<dbReference type="InterPro" id="IPR015007">
    <property type="entry name" value="NUP2/50/61"/>
</dbReference>
<keyword evidence="2" id="KW-0813">Transport</keyword>
<feature type="compositionally biased region" description="Low complexity" evidence="8">
    <location>
        <begin position="245"/>
        <end position="258"/>
    </location>
</feature>
<dbReference type="Pfam" id="PF08911">
    <property type="entry name" value="NUP50"/>
    <property type="match status" value="1"/>
</dbReference>
<evidence type="ECO:0000256" key="8">
    <source>
        <dbReference type="SAM" id="MobiDB-lite"/>
    </source>
</evidence>
<dbReference type="GO" id="GO:0005643">
    <property type="term" value="C:nuclear pore"/>
    <property type="evidence" value="ECO:0007669"/>
    <property type="project" value="UniProtKB-SubCell"/>
</dbReference>
<dbReference type="InterPro" id="IPR000156">
    <property type="entry name" value="Ran_bind_dom"/>
</dbReference>
<keyword evidence="5" id="KW-0811">Translocation</keyword>
<feature type="compositionally biased region" description="Low complexity" evidence="8">
    <location>
        <begin position="420"/>
        <end position="432"/>
    </location>
</feature>
<dbReference type="EMBL" id="BLZA01000013">
    <property type="protein sequence ID" value="GHJ85661.1"/>
    <property type="molecule type" value="Genomic_DNA"/>
</dbReference>
<dbReference type="GO" id="GO:0015031">
    <property type="term" value="P:protein transport"/>
    <property type="evidence" value="ECO:0007669"/>
    <property type="project" value="UniProtKB-KW"/>
</dbReference>
<feature type="compositionally biased region" description="Polar residues" evidence="8">
    <location>
        <begin position="156"/>
        <end position="165"/>
    </location>
</feature>
<evidence type="ECO:0000313" key="11">
    <source>
        <dbReference type="Proteomes" id="UP000620104"/>
    </source>
</evidence>
<feature type="compositionally biased region" description="Basic and acidic residues" evidence="8">
    <location>
        <begin position="644"/>
        <end position="656"/>
    </location>
</feature>
<evidence type="ECO:0000256" key="5">
    <source>
        <dbReference type="ARBA" id="ARBA00023010"/>
    </source>
</evidence>
<feature type="compositionally biased region" description="Low complexity" evidence="8">
    <location>
        <begin position="91"/>
        <end position="108"/>
    </location>
</feature>
<evidence type="ECO:0000256" key="6">
    <source>
        <dbReference type="ARBA" id="ARBA00023132"/>
    </source>
</evidence>
<feature type="region of interest" description="Disordered" evidence="8">
    <location>
        <begin position="1"/>
        <end position="76"/>
    </location>
</feature>
<feature type="compositionally biased region" description="Basic and acidic residues" evidence="8">
    <location>
        <begin position="1"/>
        <end position="23"/>
    </location>
</feature>
<sequence length="887" mass="89445">MAKRGAEDQLTKDDVESGRGGRDDSDDENNMPRDAPKEVLATRQIRGMPKRKGASGTPTAAPQAPPFGFGQSSASAVPATSFAAPASSGFSFGSSATATASQKSAAPTQGFNFGAVAPAKTGASTGTSGGAFSGFSFGGASAAPTTASAPVKPTSNSTFSALETSSEQHKAGAPKTSSNPFASFAFSPASSTEADLPATTSSAAIANTTVPTATGAFGKASSTSTALAFGAPSAITAASEVIESSSSTVKSPASTATSQAKAEQPQEDQKEIEYLTSVRGLNESIVRALSVKIRDEPFVNLAAALESVKAEYNTYLEEIMKKAGKDRVGKVVQAKKRDATAMNDSPMETPPSKKVPEAPKPAFAMPAPPASSAGGFKLPAPSPTSSTTAVNGFKPSFGAFQSEAPNAALPAVGGFKLPAATSSSTETATPASGGFKPTLPSTSAPAKASPFAGFSFGSAAPVEKKTAKPIRTPIESASTESSAAFPTSASGTSSSSTTESSGDKRPSSRASIFAQSVIDEQAKEKAAEKEPPSTPAPGAKTSSIFAMKPTVKPAIGDSMVVPSPPTSAGASSFLFKAPATPSAAASTTPAALPKFSFNMGATAGSTATGAPGTPGTPGSPGMFSFAAKPRSASATFRFGTAKSDVGDKSTAKDAIGKTDASTTPSQPPTSAFSFGPSAPRVPTSQSLFSAPSAAAGTTDAPKPIFSFGPTSTFATPKAVETVADNSGANTDSEEAPADSGPQADLTSGAGEEDEETLWQGKTSVGAFGVWGEATTPGWGNFKVCIVKLNREKNPSEGAQPMRRIIARMDPTGAVVQNFSLRSLSDMAALTETSYKLTVAGADGIQQIAVRFGKKREGFDPVPSIEKLKSVIRSEREAMGLAALPSLK</sequence>
<name>A0A8H3YFG3_9TREE</name>
<comment type="subcellular location">
    <subcellularLocation>
        <location evidence="1">Nucleus</location>
        <location evidence="1">Nuclear pore complex</location>
    </subcellularLocation>
</comment>
<accession>A0A8H3YFG3</accession>
<evidence type="ECO:0000256" key="4">
    <source>
        <dbReference type="ARBA" id="ARBA00022927"/>
    </source>
</evidence>
<proteinExistence type="predicted"/>
<dbReference type="Gene3D" id="2.30.29.30">
    <property type="entry name" value="Pleckstrin-homology domain (PH domain)/Phosphotyrosine-binding domain (PTB)"/>
    <property type="match status" value="1"/>
</dbReference>
<feature type="compositionally biased region" description="Low complexity" evidence="8">
    <location>
        <begin position="141"/>
        <end position="155"/>
    </location>
</feature>
<dbReference type="InterPro" id="IPR011993">
    <property type="entry name" value="PH-like_dom_sf"/>
</dbReference>
<feature type="domain" description="RanBD1" evidence="9">
    <location>
        <begin position="734"/>
        <end position="867"/>
    </location>
</feature>
<feature type="region of interest" description="Disordered" evidence="8">
    <location>
        <begin position="725"/>
        <end position="756"/>
    </location>
</feature>
<feature type="region of interest" description="Disordered" evidence="8">
    <location>
        <begin position="141"/>
        <end position="184"/>
    </location>
</feature>
<keyword evidence="4" id="KW-0653">Protein transport</keyword>
<dbReference type="PANTHER" id="PTHR38697:SF1">
    <property type="entry name" value="NUCLEAR PORE COMPLEX PROTEIN SIMILAR TO S. CEREVISIAE NUP2 (EUROFUNG)"/>
    <property type="match status" value="1"/>
</dbReference>
<evidence type="ECO:0000313" key="10">
    <source>
        <dbReference type="EMBL" id="GHJ85661.1"/>
    </source>
</evidence>
<evidence type="ECO:0000259" key="9">
    <source>
        <dbReference type="SMART" id="SM00160"/>
    </source>
</evidence>
<organism evidence="10 11">
    <name type="scientific">Naganishia liquefaciens</name>
    <dbReference type="NCBI Taxonomy" id="104408"/>
    <lineage>
        <taxon>Eukaryota</taxon>
        <taxon>Fungi</taxon>
        <taxon>Dikarya</taxon>
        <taxon>Basidiomycota</taxon>
        <taxon>Agaricomycotina</taxon>
        <taxon>Tremellomycetes</taxon>
        <taxon>Filobasidiales</taxon>
        <taxon>Filobasidiaceae</taxon>
        <taxon>Naganishia</taxon>
    </lineage>
</organism>
<feature type="compositionally biased region" description="Polar residues" evidence="8">
    <location>
        <begin position="659"/>
        <end position="672"/>
    </location>
</feature>
<dbReference type="AlphaFoldDB" id="A0A8H3YFG3"/>
<feature type="compositionally biased region" description="Low complexity" evidence="8">
    <location>
        <begin position="481"/>
        <end position="500"/>
    </location>
</feature>
<dbReference type="SMART" id="SM00160">
    <property type="entry name" value="RanBD"/>
    <property type="match status" value="1"/>
</dbReference>
<evidence type="ECO:0000256" key="1">
    <source>
        <dbReference type="ARBA" id="ARBA00004567"/>
    </source>
</evidence>
<gene>
    <name evidence="10" type="ORF">NliqN6_2063</name>
</gene>
<feature type="region of interest" description="Disordered" evidence="8">
    <location>
        <begin position="245"/>
        <end position="269"/>
    </location>
</feature>
<feature type="region of interest" description="Disordered" evidence="8">
    <location>
        <begin position="420"/>
        <end position="544"/>
    </location>
</feature>
<dbReference type="SUPFAM" id="SSF50729">
    <property type="entry name" value="PH domain-like"/>
    <property type="match status" value="1"/>
</dbReference>
<evidence type="ECO:0000256" key="3">
    <source>
        <dbReference type="ARBA" id="ARBA00022816"/>
    </source>
</evidence>
<keyword evidence="7" id="KW-0539">Nucleus</keyword>
<evidence type="ECO:0000256" key="2">
    <source>
        <dbReference type="ARBA" id="ARBA00022448"/>
    </source>
</evidence>
<feature type="compositionally biased region" description="Basic and acidic residues" evidence="8">
    <location>
        <begin position="520"/>
        <end position="531"/>
    </location>
</feature>
<dbReference type="GO" id="GO:0051028">
    <property type="term" value="P:mRNA transport"/>
    <property type="evidence" value="ECO:0007669"/>
    <property type="project" value="UniProtKB-KW"/>
</dbReference>
<dbReference type="PANTHER" id="PTHR38697">
    <property type="entry name" value="NUCLEAR PORE COMPLEX PROTEIN SIMILAR TO S. CEREVISIAE NUP2 (EUROFUNG)"/>
    <property type="match status" value="1"/>
</dbReference>
<evidence type="ECO:0000256" key="7">
    <source>
        <dbReference type="ARBA" id="ARBA00023242"/>
    </source>
</evidence>
<keyword evidence="6" id="KW-0906">Nuclear pore complex</keyword>
<reference evidence="10" key="1">
    <citation type="submission" date="2020-07" db="EMBL/GenBank/DDBJ databases">
        <title>Draft Genome Sequence of a Deep-Sea Yeast, Naganishia (Cryptococcus) liquefaciens strain N6.</title>
        <authorList>
            <person name="Han Y.W."/>
            <person name="Kajitani R."/>
            <person name="Morimoto H."/>
            <person name="Parhat M."/>
            <person name="Tsubouchi H."/>
            <person name="Bakenova O."/>
            <person name="Ogata M."/>
            <person name="Argunhan B."/>
            <person name="Aoki R."/>
            <person name="Kajiwara S."/>
            <person name="Itoh T."/>
            <person name="Iwasaki H."/>
        </authorList>
    </citation>
    <scope>NUCLEOTIDE SEQUENCE</scope>
    <source>
        <strain evidence="10">N6</strain>
    </source>
</reference>
<comment type="caution">
    <text evidence="10">The sequence shown here is derived from an EMBL/GenBank/DDBJ whole genome shotgun (WGS) entry which is preliminary data.</text>
</comment>
<feature type="region of interest" description="Disordered" evidence="8">
    <location>
        <begin position="340"/>
        <end position="359"/>
    </location>
</feature>
<keyword evidence="3" id="KW-0509">mRNA transport</keyword>
<keyword evidence="11" id="KW-1185">Reference proteome</keyword>
<dbReference type="OrthoDB" id="185618at2759"/>
<feature type="region of interest" description="Disordered" evidence="8">
    <location>
        <begin position="91"/>
        <end position="125"/>
    </location>
</feature>
<feature type="region of interest" description="Disordered" evidence="8">
    <location>
        <begin position="638"/>
        <end position="685"/>
    </location>
</feature>
<feature type="region of interest" description="Disordered" evidence="8">
    <location>
        <begin position="606"/>
        <end position="626"/>
    </location>
</feature>
<dbReference type="InterPro" id="IPR053074">
    <property type="entry name" value="NPC_Nucleoporin"/>
</dbReference>
<protein>
    <recommendedName>
        <fullName evidence="9">RanBD1 domain-containing protein</fullName>
    </recommendedName>
</protein>